<keyword evidence="1" id="KW-0812">Transmembrane</keyword>
<evidence type="ECO:0000256" key="1">
    <source>
        <dbReference type="SAM" id="Phobius"/>
    </source>
</evidence>
<dbReference type="AlphaFoldDB" id="A0A0L1JS60"/>
<name>A0A0L1JS60_9RHOB</name>
<feature type="transmembrane region" description="Helical" evidence="1">
    <location>
        <begin position="21"/>
        <end position="42"/>
    </location>
</feature>
<keyword evidence="1" id="KW-0472">Membrane</keyword>
<reference evidence="2 3" key="1">
    <citation type="journal article" date="2015" name="Int. J. Syst. Evol. Microbiol.">
        <title>Aestuariivita atlantica sp. nov., isolated from deep sea sediment of the Atlantic Ocean.</title>
        <authorList>
            <person name="Li G."/>
            <person name="Lai Q."/>
            <person name="Du Y."/>
            <person name="Liu X."/>
            <person name="Sun F."/>
            <person name="Shao Z."/>
        </authorList>
    </citation>
    <scope>NUCLEOTIDE SEQUENCE [LARGE SCALE GENOMIC DNA]</scope>
    <source>
        <strain evidence="2 3">22II-S11-z3</strain>
    </source>
</reference>
<dbReference type="OrthoDB" id="10019014at2"/>
<feature type="transmembrane region" description="Helical" evidence="1">
    <location>
        <begin position="102"/>
        <end position="126"/>
    </location>
</feature>
<keyword evidence="3" id="KW-1185">Reference proteome</keyword>
<feature type="transmembrane region" description="Helical" evidence="1">
    <location>
        <begin position="68"/>
        <end position="90"/>
    </location>
</feature>
<feature type="transmembrane region" description="Helical" evidence="1">
    <location>
        <begin position="138"/>
        <end position="157"/>
    </location>
</feature>
<protein>
    <submittedName>
        <fullName evidence="2">Uncharacterized protein</fullName>
    </submittedName>
</protein>
<comment type="caution">
    <text evidence="2">The sequence shown here is derived from an EMBL/GenBank/DDBJ whole genome shotgun (WGS) entry which is preliminary data.</text>
</comment>
<accession>A0A0L1JS60</accession>
<dbReference type="EMBL" id="AQQZ01000002">
    <property type="protein sequence ID" value="KNG94585.1"/>
    <property type="molecule type" value="Genomic_DNA"/>
</dbReference>
<keyword evidence="1" id="KW-1133">Transmembrane helix</keyword>
<evidence type="ECO:0000313" key="3">
    <source>
        <dbReference type="Proteomes" id="UP000036938"/>
    </source>
</evidence>
<organism evidence="2 3">
    <name type="scientific">Pseudaestuariivita atlantica</name>
    <dbReference type="NCBI Taxonomy" id="1317121"/>
    <lineage>
        <taxon>Bacteria</taxon>
        <taxon>Pseudomonadati</taxon>
        <taxon>Pseudomonadota</taxon>
        <taxon>Alphaproteobacteria</taxon>
        <taxon>Rhodobacterales</taxon>
        <taxon>Paracoccaceae</taxon>
        <taxon>Pseudaestuariivita</taxon>
    </lineage>
</organism>
<proteinExistence type="predicted"/>
<dbReference type="STRING" id="1317121.ATO11_04050"/>
<evidence type="ECO:0000313" key="2">
    <source>
        <dbReference type="EMBL" id="KNG94585.1"/>
    </source>
</evidence>
<gene>
    <name evidence="2" type="ORF">ATO11_04050</name>
</gene>
<dbReference type="RefSeq" id="WP_050529556.1">
    <property type="nucleotide sequence ID" value="NZ_AQQZ01000002.1"/>
</dbReference>
<sequence length="167" mass="17187">MQGKQTAIAIAHDQRSSLMQIGLVSGLAGGLAEILWITAYSAGSNTSAATVARGVSEAVGFGGGASPVALGIIIHLLLAGALGVAVVGLMRALPLRDRGWTVDLLLAVTALSGVWAFNFLILLPVLSPEFVTIVPMPVSFVSKLLFGLAAFVAFKASDARTTISSRR</sequence>
<dbReference type="Proteomes" id="UP000036938">
    <property type="component" value="Unassembled WGS sequence"/>
</dbReference>